<dbReference type="EMBL" id="JADYXP020000014">
    <property type="protein sequence ID" value="KAL0110857.1"/>
    <property type="molecule type" value="Genomic_DNA"/>
</dbReference>
<feature type="chain" id="PRO_5043598504" evidence="2">
    <location>
        <begin position="25"/>
        <end position="239"/>
    </location>
</feature>
<evidence type="ECO:0000256" key="1">
    <source>
        <dbReference type="SAM" id="Coils"/>
    </source>
</evidence>
<organism evidence="3 4">
    <name type="scientific">Cardiocondyla obscurior</name>
    <dbReference type="NCBI Taxonomy" id="286306"/>
    <lineage>
        <taxon>Eukaryota</taxon>
        <taxon>Metazoa</taxon>
        <taxon>Ecdysozoa</taxon>
        <taxon>Arthropoda</taxon>
        <taxon>Hexapoda</taxon>
        <taxon>Insecta</taxon>
        <taxon>Pterygota</taxon>
        <taxon>Neoptera</taxon>
        <taxon>Endopterygota</taxon>
        <taxon>Hymenoptera</taxon>
        <taxon>Apocrita</taxon>
        <taxon>Aculeata</taxon>
        <taxon>Formicoidea</taxon>
        <taxon>Formicidae</taxon>
        <taxon>Myrmicinae</taxon>
        <taxon>Cardiocondyla</taxon>
    </lineage>
</organism>
<dbReference type="AlphaFoldDB" id="A0AAW2F9H4"/>
<feature type="signal peptide" evidence="2">
    <location>
        <begin position="1"/>
        <end position="24"/>
    </location>
</feature>
<accession>A0AAW2F9H4</accession>
<dbReference type="Proteomes" id="UP001430953">
    <property type="component" value="Unassembled WGS sequence"/>
</dbReference>
<protein>
    <submittedName>
        <fullName evidence="3">Uncharacterized protein</fullName>
    </submittedName>
</protein>
<sequence length="239" mass="28109">MNKYITRNKLIFFFSFYCLEECCTTENQIDINFIIVILTRSDVIGSRNLSGNRDDSYDELDFLVDGHGRPVQEDPYEDDFVITHRRFKERAAAAFEEDMAELRRKRRDMQDRIFDVIDLNAEIEKAKTTLEAADVMFQRHATKFDNKDDDEQTTSLTQRLDKTRKIANVELEKPKPKIFLMKWPKMPADEPEAAKPTQAGRQRRINSLMDTNEINDPLDVLAMQPMKQRFLKRKKSVSF</sequence>
<gene>
    <name evidence="3" type="ORF">PUN28_014063</name>
</gene>
<comment type="caution">
    <text evidence="3">The sequence shown here is derived from an EMBL/GenBank/DDBJ whole genome shotgun (WGS) entry which is preliminary data.</text>
</comment>
<feature type="coiled-coil region" evidence="1">
    <location>
        <begin position="85"/>
        <end position="112"/>
    </location>
</feature>
<reference evidence="3 4" key="1">
    <citation type="submission" date="2023-03" db="EMBL/GenBank/DDBJ databases">
        <title>High recombination rates correlate with genetic variation in Cardiocondyla obscurior ants.</title>
        <authorList>
            <person name="Errbii M."/>
        </authorList>
    </citation>
    <scope>NUCLEOTIDE SEQUENCE [LARGE SCALE GENOMIC DNA]</scope>
    <source>
        <strain evidence="3">Alpha-2009</strain>
        <tissue evidence="3">Whole body</tissue>
    </source>
</reference>
<keyword evidence="1" id="KW-0175">Coiled coil</keyword>
<keyword evidence="4" id="KW-1185">Reference proteome</keyword>
<evidence type="ECO:0000256" key="2">
    <source>
        <dbReference type="SAM" id="SignalP"/>
    </source>
</evidence>
<evidence type="ECO:0000313" key="3">
    <source>
        <dbReference type="EMBL" id="KAL0110857.1"/>
    </source>
</evidence>
<name>A0AAW2F9H4_9HYME</name>
<keyword evidence="2" id="KW-0732">Signal</keyword>
<proteinExistence type="predicted"/>
<evidence type="ECO:0000313" key="4">
    <source>
        <dbReference type="Proteomes" id="UP001430953"/>
    </source>
</evidence>